<evidence type="ECO:0000313" key="2">
    <source>
        <dbReference type="EMBL" id="SHH52852.1"/>
    </source>
</evidence>
<feature type="domain" description="DUF2344" evidence="1">
    <location>
        <begin position="6"/>
        <end position="98"/>
    </location>
</feature>
<dbReference type="STRING" id="1123380.SAMN02745199_1450"/>
<gene>
    <name evidence="2" type="ORF">SAMN02745199_1450</name>
</gene>
<proteinExistence type="predicted"/>
<name>A0A1M5TQ15_9BACT</name>
<evidence type="ECO:0000313" key="3">
    <source>
        <dbReference type="Proteomes" id="UP000242592"/>
    </source>
</evidence>
<dbReference type="Pfam" id="PF10105">
    <property type="entry name" value="DUF2344"/>
    <property type="match status" value="1"/>
</dbReference>
<evidence type="ECO:0000259" key="1">
    <source>
        <dbReference type="Pfam" id="PF10105"/>
    </source>
</evidence>
<dbReference type="Proteomes" id="UP000242592">
    <property type="component" value="Unassembled WGS sequence"/>
</dbReference>
<dbReference type="OrthoDB" id="9780488at2"/>
<reference evidence="3" key="1">
    <citation type="submission" date="2016-11" db="EMBL/GenBank/DDBJ databases">
        <authorList>
            <person name="Varghese N."/>
            <person name="Submissions S."/>
        </authorList>
    </citation>
    <scope>NUCLEOTIDE SEQUENCE [LARGE SCALE GENOMIC DNA]</scope>
    <source>
        <strain evidence="3">DSM 15807</strain>
    </source>
</reference>
<accession>A0A1M5TQ15</accession>
<dbReference type="NCBIfam" id="TIGR03936">
    <property type="entry name" value="sam_1_link_chp"/>
    <property type="match status" value="1"/>
</dbReference>
<sequence>MSKSYTILLKKIGLYRYVSALDTITMIERTFRRSKLNLCYTEGYHPKPKFSYIDPVPTGVIDLAFYLNAFFNETYETDYIFEKIKSVQPKHLKIENVFANTINFSEINKFQFSLIIKKPFKFDRRQIIEKKTKRGIRLISLENLENVEIFEKKDYIVLNYIIGKVNLFNPYQLSDNVYLAIRKEAFIDNIPLSKLLNKSDEV</sequence>
<dbReference type="InterPro" id="IPR018768">
    <property type="entry name" value="DUF2344"/>
</dbReference>
<organism evidence="2 3">
    <name type="scientific">Thermosipho atlanticus DSM 15807</name>
    <dbReference type="NCBI Taxonomy" id="1123380"/>
    <lineage>
        <taxon>Bacteria</taxon>
        <taxon>Thermotogati</taxon>
        <taxon>Thermotogota</taxon>
        <taxon>Thermotogae</taxon>
        <taxon>Thermotogales</taxon>
        <taxon>Fervidobacteriaceae</taxon>
        <taxon>Thermosipho</taxon>
    </lineage>
</organism>
<dbReference type="RefSeq" id="WP_073073632.1">
    <property type="nucleotide sequence ID" value="NZ_FQXN01000005.1"/>
</dbReference>
<dbReference type="EMBL" id="FQXN01000005">
    <property type="protein sequence ID" value="SHH52852.1"/>
    <property type="molecule type" value="Genomic_DNA"/>
</dbReference>
<keyword evidence="3" id="KW-1185">Reference proteome</keyword>
<protein>
    <submittedName>
        <fullName evidence="2">Radical SAM-linked protein</fullName>
    </submittedName>
</protein>
<dbReference type="AlphaFoldDB" id="A0A1M5TQ15"/>